<feature type="coiled-coil region" evidence="1">
    <location>
        <begin position="61"/>
        <end position="88"/>
    </location>
</feature>
<dbReference type="InterPro" id="IPR002514">
    <property type="entry name" value="Transposase_8"/>
</dbReference>
<dbReference type="Pfam" id="PF01527">
    <property type="entry name" value="HTH_Tnp_1"/>
    <property type="match status" value="1"/>
</dbReference>
<proteinExistence type="predicted"/>
<accession>A0ABN3JJ68</accession>
<protein>
    <recommendedName>
        <fullName evidence="4">Transposase</fullName>
    </recommendedName>
</protein>
<evidence type="ECO:0008006" key="4">
    <source>
        <dbReference type="Google" id="ProtNLM"/>
    </source>
</evidence>
<dbReference type="SUPFAM" id="SSF46689">
    <property type="entry name" value="Homeodomain-like"/>
    <property type="match status" value="1"/>
</dbReference>
<name>A0ABN3JJ68_9ACTN</name>
<keyword evidence="3" id="KW-1185">Reference proteome</keyword>
<dbReference type="RefSeq" id="WP_344591982.1">
    <property type="nucleotide sequence ID" value="NZ_BAAARW010000020.1"/>
</dbReference>
<comment type="caution">
    <text evidence="2">The sequence shown here is derived from an EMBL/GenBank/DDBJ whole genome shotgun (WGS) entry which is preliminary data.</text>
</comment>
<evidence type="ECO:0000256" key="1">
    <source>
        <dbReference type="SAM" id="Coils"/>
    </source>
</evidence>
<evidence type="ECO:0000313" key="3">
    <source>
        <dbReference type="Proteomes" id="UP001501231"/>
    </source>
</evidence>
<gene>
    <name evidence="2" type="ORF">GCM10010191_49640</name>
</gene>
<sequence length="117" mass="12640">MPKPYPAEFRRKALDLVESGRSVRDVAAAPGIAESCLHRWRSRDLLDRGLKAPSPGAMESAALANQRIQELENEIKILRKSAAAVEEVVPQTELAAEGVPVKQVCLSLSVPKTVSPA</sequence>
<dbReference type="Gene3D" id="1.10.10.60">
    <property type="entry name" value="Homeodomain-like"/>
    <property type="match status" value="1"/>
</dbReference>
<reference evidence="3" key="1">
    <citation type="journal article" date="2019" name="Int. J. Syst. Evol. Microbiol.">
        <title>The Global Catalogue of Microorganisms (GCM) 10K type strain sequencing project: providing services to taxonomists for standard genome sequencing and annotation.</title>
        <authorList>
            <consortium name="The Broad Institute Genomics Platform"/>
            <consortium name="The Broad Institute Genome Sequencing Center for Infectious Disease"/>
            <person name="Wu L."/>
            <person name="Ma J."/>
        </authorList>
    </citation>
    <scope>NUCLEOTIDE SEQUENCE [LARGE SCALE GENOMIC DNA]</scope>
    <source>
        <strain evidence="3">JCM 3325</strain>
    </source>
</reference>
<dbReference type="Proteomes" id="UP001501231">
    <property type="component" value="Unassembled WGS sequence"/>
</dbReference>
<organism evidence="2 3">
    <name type="scientific">Actinomadura vinacea</name>
    <dbReference type="NCBI Taxonomy" id="115336"/>
    <lineage>
        <taxon>Bacteria</taxon>
        <taxon>Bacillati</taxon>
        <taxon>Actinomycetota</taxon>
        <taxon>Actinomycetes</taxon>
        <taxon>Streptosporangiales</taxon>
        <taxon>Thermomonosporaceae</taxon>
        <taxon>Actinomadura</taxon>
    </lineage>
</organism>
<dbReference type="EMBL" id="BAAARW010000020">
    <property type="protein sequence ID" value="GAA2430211.1"/>
    <property type="molecule type" value="Genomic_DNA"/>
</dbReference>
<dbReference type="InterPro" id="IPR009057">
    <property type="entry name" value="Homeodomain-like_sf"/>
</dbReference>
<evidence type="ECO:0000313" key="2">
    <source>
        <dbReference type="EMBL" id="GAA2430211.1"/>
    </source>
</evidence>
<keyword evidence="1" id="KW-0175">Coiled coil</keyword>